<evidence type="ECO:0000256" key="3">
    <source>
        <dbReference type="ARBA" id="ARBA00022475"/>
    </source>
</evidence>
<evidence type="ECO:0000256" key="5">
    <source>
        <dbReference type="ARBA" id="ARBA00022683"/>
    </source>
</evidence>
<gene>
    <name evidence="10" type="ORF">EJN90_09635</name>
</gene>
<keyword evidence="5" id="KW-0598">Phosphotransferase system</keyword>
<evidence type="ECO:0000256" key="9">
    <source>
        <dbReference type="SAM" id="Phobius"/>
    </source>
</evidence>
<dbReference type="InterPro" id="IPR050303">
    <property type="entry name" value="GatZ_KbaZ_carbometab"/>
</dbReference>
<accession>A0A3S9HBX0</accession>
<dbReference type="InterPro" id="IPR004700">
    <property type="entry name" value="PTS_IIC_man"/>
</dbReference>
<evidence type="ECO:0000313" key="11">
    <source>
        <dbReference type="Proteomes" id="UP000273326"/>
    </source>
</evidence>
<evidence type="ECO:0000256" key="6">
    <source>
        <dbReference type="ARBA" id="ARBA00022692"/>
    </source>
</evidence>
<organism evidence="10 11">
    <name type="scientific">Jeotgalibaca ciconiae</name>
    <dbReference type="NCBI Taxonomy" id="2496265"/>
    <lineage>
        <taxon>Bacteria</taxon>
        <taxon>Bacillati</taxon>
        <taxon>Bacillota</taxon>
        <taxon>Bacilli</taxon>
        <taxon>Lactobacillales</taxon>
        <taxon>Carnobacteriaceae</taxon>
        <taxon>Jeotgalibaca</taxon>
    </lineage>
</organism>
<feature type="transmembrane region" description="Helical" evidence="9">
    <location>
        <begin position="173"/>
        <end position="193"/>
    </location>
</feature>
<evidence type="ECO:0000256" key="1">
    <source>
        <dbReference type="ARBA" id="ARBA00004651"/>
    </source>
</evidence>
<dbReference type="KEGG" id="jeh:EJN90_09635"/>
<reference evidence="11" key="1">
    <citation type="submission" date="2018-12" db="EMBL/GenBank/DDBJ databases">
        <title>Complete genome sequencing of Jeotgalibaca sp. H21T32.</title>
        <authorList>
            <person name="Bae J.-W."/>
            <person name="Lee S.-Y."/>
        </authorList>
    </citation>
    <scope>NUCLEOTIDE SEQUENCE [LARGE SCALE GENOMIC DNA]</scope>
    <source>
        <strain evidence="11">H21T32</strain>
    </source>
</reference>
<proteinExistence type="predicted"/>
<dbReference type="PANTHER" id="PTHR32502">
    <property type="entry name" value="N-ACETYLGALACTOSAMINE PERMEASE II COMPONENT-RELATED"/>
    <property type="match status" value="1"/>
</dbReference>
<feature type="transmembrane region" description="Helical" evidence="9">
    <location>
        <begin position="205"/>
        <end position="235"/>
    </location>
</feature>
<feature type="transmembrane region" description="Helical" evidence="9">
    <location>
        <begin position="142"/>
        <end position="167"/>
    </location>
</feature>
<keyword evidence="2" id="KW-0813">Transport</keyword>
<feature type="transmembrane region" description="Helical" evidence="9">
    <location>
        <begin position="56"/>
        <end position="83"/>
    </location>
</feature>
<dbReference type="GO" id="GO:0005886">
    <property type="term" value="C:plasma membrane"/>
    <property type="evidence" value="ECO:0007669"/>
    <property type="project" value="UniProtKB-SubCell"/>
</dbReference>
<keyword evidence="6 9" id="KW-0812">Transmembrane</keyword>
<keyword evidence="3" id="KW-1003">Cell membrane</keyword>
<dbReference type="AlphaFoldDB" id="A0A3S9HBX0"/>
<protein>
    <submittedName>
        <fullName evidence="10">PTS sugar transporter subunit IIC</fullName>
    </submittedName>
</protein>
<evidence type="ECO:0000256" key="4">
    <source>
        <dbReference type="ARBA" id="ARBA00022597"/>
    </source>
</evidence>
<keyword evidence="11" id="KW-1185">Reference proteome</keyword>
<sequence length="245" mass="25855">MIQGIIVALIAAVIYMESRIGGQHMLDRPIIIGPLVGLAMGDFNAGLIIGGQLELVWMGLVGIGTSTPPDVVVGSALATALAIQTGADYQTTLALAIPIALLAQMVAIGVGILNTTFAHYADKQIEKGNWKGIAVGNWTGSLVYFLSKFLMVFIGFMVGGNAITAIVNNIPQVIQSGLGQSGNLLPALGIAMLMQLTFDKKYAAFLFLGFALVAFFDINTIGAAVMGAICAYIYYQFKPMEGELF</sequence>
<dbReference type="Proteomes" id="UP000273326">
    <property type="component" value="Chromosome"/>
</dbReference>
<dbReference type="GO" id="GO:0009401">
    <property type="term" value="P:phosphoenolpyruvate-dependent sugar phosphotransferase system"/>
    <property type="evidence" value="ECO:0007669"/>
    <property type="project" value="UniProtKB-KW"/>
</dbReference>
<keyword evidence="8 9" id="KW-0472">Membrane</keyword>
<comment type="subcellular location">
    <subcellularLocation>
        <location evidence="1">Cell membrane</location>
        <topology evidence="1">Multi-pass membrane protein</topology>
    </subcellularLocation>
</comment>
<evidence type="ECO:0000313" key="10">
    <source>
        <dbReference type="EMBL" id="AZP04879.1"/>
    </source>
</evidence>
<dbReference type="OrthoDB" id="1649937at2"/>
<dbReference type="EMBL" id="CP034465">
    <property type="protein sequence ID" value="AZP04879.1"/>
    <property type="molecule type" value="Genomic_DNA"/>
</dbReference>
<evidence type="ECO:0000256" key="8">
    <source>
        <dbReference type="ARBA" id="ARBA00023136"/>
    </source>
</evidence>
<dbReference type="RefSeq" id="WP_126110713.1">
    <property type="nucleotide sequence ID" value="NZ_CP034465.1"/>
</dbReference>
<dbReference type="PANTHER" id="PTHR32502:SF8">
    <property type="entry name" value="N-ACETYLGALACTOSAMINE PERMEASE IIC COMPONENT 1"/>
    <property type="match status" value="1"/>
</dbReference>
<keyword evidence="7 9" id="KW-1133">Transmembrane helix</keyword>
<dbReference type="Pfam" id="PF03609">
    <property type="entry name" value="EII-Sor"/>
    <property type="match status" value="1"/>
</dbReference>
<feature type="transmembrane region" description="Helical" evidence="9">
    <location>
        <begin position="95"/>
        <end position="121"/>
    </location>
</feature>
<feature type="transmembrane region" description="Helical" evidence="9">
    <location>
        <begin position="29"/>
        <end position="49"/>
    </location>
</feature>
<keyword evidence="4 10" id="KW-0762">Sugar transport</keyword>
<evidence type="ECO:0000256" key="2">
    <source>
        <dbReference type="ARBA" id="ARBA00022448"/>
    </source>
</evidence>
<evidence type="ECO:0000256" key="7">
    <source>
        <dbReference type="ARBA" id="ARBA00022989"/>
    </source>
</evidence>
<dbReference type="PROSITE" id="PS51106">
    <property type="entry name" value="PTS_EIIC_TYPE_4"/>
    <property type="match status" value="1"/>
</dbReference>
<name>A0A3S9HBX0_9LACT</name>